<proteinExistence type="predicted"/>
<dbReference type="Proteomes" id="UP000235145">
    <property type="component" value="Unassembled WGS sequence"/>
</dbReference>
<dbReference type="InterPro" id="IPR036691">
    <property type="entry name" value="Endo/exonu/phosph_ase_sf"/>
</dbReference>
<keyword evidence="1" id="KW-1133">Transmembrane helix</keyword>
<keyword evidence="1" id="KW-0472">Membrane</keyword>
<protein>
    <recommendedName>
        <fullName evidence="4">Endonuclease/exonuclease/phosphatase domain-containing protein</fullName>
    </recommendedName>
</protein>
<evidence type="ECO:0000256" key="1">
    <source>
        <dbReference type="SAM" id="Phobius"/>
    </source>
</evidence>
<name>A0A9R1V5K2_LACSA</name>
<gene>
    <name evidence="2" type="ORF">LSAT_V11C600341890</name>
</gene>
<evidence type="ECO:0000313" key="2">
    <source>
        <dbReference type="EMBL" id="KAJ0198942.1"/>
    </source>
</evidence>
<feature type="transmembrane region" description="Helical" evidence="1">
    <location>
        <begin position="50"/>
        <end position="74"/>
    </location>
</feature>
<dbReference type="EMBL" id="NBSK02000006">
    <property type="protein sequence ID" value="KAJ0198942.1"/>
    <property type="molecule type" value="Genomic_DNA"/>
</dbReference>
<keyword evidence="3" id="KW-1185">Reference proteome</keyword>
<evidence type="ECO:0008006" key="4">
    <source>
        <dbReference type="Google" id="ProtNLM"/>
    </source>
</evidence>
<dbReference type="Gene3D" id="3.60.10.10">
    <property type="entry name" value="Endonuclease/exonuclease/phosphatase"/>
    <property type="match status" value="1"/>
</dbReference>
<sequence length="162" mass="18885">MNCLSINISGARSIHKRVWIKKLCNKHKINFLSIQETKLVNVDLVMVHSFWGNVSCSYFFLSFSWCFGGILVIWDPDYFSQKRVFVSDWYVAVEGDWLPSRRNMLFTSVHAPQGVDCKEFFGINYCIVMGDFNVVRYDMERLGSYYHPSATRNLMISLITLI</sequence>
<dbReference type="SUPFAM" id="SSF56219">
    <property type="entry name" value="DNase I-like"/>
    <property type="match status" value="1"/>
</dbReference>
<organism evidence="2 3">
    <name type="scientific">Lactuca sativa</name>
    <name type="common">Garden lettuce</name>
    <dbReference type="NCBI Taxonomy" id="4236"/>
    <lineage>
        <taxon>Eukaryota</taxon>
        <taxon>Viridiplantae</taxon>
        <taxon>Streptophyta</taxon>
        <taxon>Embryophyta</taxon>
        <taxon>Tracheophyta</taxon>
        <taxon>Spermatophyta</taxon>
        <taxon>Magnoliopsida</taxon>
        <taxon>eudicotyledons</taxon>
        <taxon>Gunneridae</taxon>
        <taxon>Pentapetalae</taxon>
        <taxon>asterids</taxon>
        <taxon>campanulids</taxon>
        <taxon>Asterales</taxon>
        <taxon>Asteraceae</taxon>
        <taxon>Cichorioideae</taxon>
        <taxon>Cichorieae</taxon>
        <taxon>Lactucinae</taxon>
        <taxon>Lactuca</taxon>
    </lineage>
</organism>
<accession>A0A9R1V5K2</accession>
<keyword evidence="1" id="KW-0812">Transmembrane</keyword>
<evidence type="ECO:0000313" key="3">
    <source>
        <dbReference type="Proteomes" id="UP000235145"/>
    </source>
</evidence>
<dbReference type="AlphaFoldDB" id="A0A9R1V5K2"/>
<comment type="caution">
    <text evidence="2">The sequence shown here is derived from an EMBL/GenBank/DDBJ whole genome shotgun (WGS) entry which is preliminary data.</text>
</comment>
<reference evidence="2 3" key="1">
    <citation type="journal article" date="2017" name="Nat. Commun.">
        <title>Genome assembly with in vitro proximity ligation data and whole-genome triplication in lettuce.</title>
        <authorList>
            <person name="Reyes-Chin-Wo S."/>
            <person name="Wang Z."/>
            <person name="Yang X."/>
            <person name="Kozik A."/>
            <person name="Arikit S."/>
            <person name="Song C."/>
            <person name="Xia L."/>
            <person name="Froenicke L."/>
            <person name="Lavelle D.O."/>
            <person name="Truco M.J."/>
            <person name="Xia R."/>
            <person name="Zhu S."/>
            <person name="Xu C."/>
            <person name="Xu H."/>
            <person name="Xu X."/>
            <person name="Cox K."/>
            <person name="Korf I."/>
            <person name="Meyers B.C."/>
            <person name="Michelmore R.W."/>
        </authorList>
    </citation>
    <scope>NUCLEOTIDE SEQUENCE [LARGE SCALE GENOMIC DNA]</scope>
    <source>
        <strain evidence="3">cv. Salinas</strain>
        <tissue evidence="2">Seedlings</tissue>
    </source>
</reference>